<reference evidence="1" key="1">
    <citation type="submission" date="2018-05" db="EMBL/GenBank/DDBJ databases">
        <authorList>
            <person name="Lanie J.A."/>
            <person name="Ng W.-L."/>
            <person name="Kazmierczak K.M."/>
            <person name="Andrzejewski T.M."/>
            <person name="Davidsen T.M."/>
            <person name="Wayne K.J."/>
            <person name="Tettelin H."/>
            <person name="Glass J.I."/>
            <person name="Rusch D."/>
            <person name="Podicherti R."/>
            <person name="Tsui H.-C.T."/>
            <person name="Winkler M.E."/>
        </authorList>
    </citation>
    <scope>NUCLEOTIDE SEQUENCE</scope>
</reference>
<organism evidence="1">
    <name type="scientific">marine metagenome</name>
    <dbReference type="NCBI Taxonomy" id="408172"/>
    <lineage>
        <taxon>unclassified sequences</taxon>
        <taxon>metagenomes</taxon>
        <taxon>ecological metagenomes</taxon>
    </lineage>
</organism>
<name>A0A381NL44_9ZZZZ</name>
<protein>
    <submittedName>
        <fullName evidence="1">Uncharacterized protein</fullName>
    </submittedName>
</protein>
<accession>A0A381NL44</accession>
<proteinExistence type="predicted"/>
<dbReference type="InterPro" id="IPR007343">
    <property type="entry name" value="Uncharacterised_pept_Zn_put"/>
</dbReference>
<dbReference type="EMBL" id="UINC01000438">
    <property type="protein sequence ID" value="SUZ55295.1"/>
    <property type="molecule type" value="Genomic_DNA"/>
</dbReference>
<gene>
    <name evidence="1" type="ORF">METZ01_LOCUS8149</name>
</gene>
<dbReference type="AlphaFoldDB" id="A0A381NL44"/>
<sequence>MLRTTLLVTSVISVKELELQADCFGGAWVASAGARGVLQPAAQGETLDALILAGDPAATWFRPDLHGTSDDRLTAFIVGTLQGTPSCTSPSFFALFAPPSE</sequence>
<dbReference type="Pfam" id="PF04228">
    <property type="entry name" value="Zn_peptidase"/>
    <property type="match status" value="1"/>
</dbReference>
<evidence type="ECO:0000313" key="1">
    <source>
        <dbReference type="EMBL" id="SUZ55295.1"/>
    </source>
</evidence>